<keyword evidence="5" id="KW-0274">FAD</keyword>
<dbReference type="PRINTS" id="PR00410">
    <property type="entry name" value="PHEHYDRXLASE"/>
</dbReference>
<dbReference type="Pfam" id="PF00111">
    <property type="entry name" value="Fer2"/>
    <property type="match status" value="1"/>
</dbReference>
<comment type="cofactor">
    <cofactor evidence="1">
        <name>FAD</name>
        <dbReference type="ChEBI" id="CHEBI:57692"/>
    </cofactor>
</comment>
<gene>
    <name evidence="11" type="ORF">CK501_09950</name>
</gene>
<dbReference type="Pfam" id="PF00970">
    <property type="entry name" value="FAD_binding_6"/>
    <property type="match status" value="1"/>
</dbReference>
<dbReference type="SUPFAM" id="SSF52343">
    <property type="entry name" value="Ferredoxin reductase-like, C-terminal NADP-linked domain"/>
    <property type="match status" value="1"/>
</dbReference>
<dbReference type="PROSITE" id="PS51384">
    <property type="entry name" value="FAD_FR"/>
    <property type="match status" value="1"/>
</dbReference>
<dbReference type="EMBL" id="NSKD01000003">
    <property type="protein sequence ID" value="PAU80798.1"/>
    <property type="molecule type" value="Genomic_DNA"/>
</dbReference>
<dbReference type="InterPro" id="IPR001433">
    <property type="entry name" value="OxRdtase_FAD/NAD-bd"/>
</dbReference>
<dbReference type="Gene3D" id="3.10.20.30">
    <property type="match status" value="1"/>
</dbReference>
<evidence type="ECO:0000313" key="11">
    <source>
        <dbReference type="EMBL" id="PAU80798.1"/>
    </source>
</evidence>
<feature type="domain" description="FAD-binding FR-type" evidence="10">
    <location>
        <begin position="57"/>
        <end position="162"/>
    </location>
</feature>
<evidence type="ECO:0000256" key="1">
    <source>
        <dbReference type="ARBA" id="ARBA00001974"/>
    </source>
</evidence>
<dbReference type="SUPFAM" id="SSF54292">
    <property type="entry name" value="2Fe-2S ferredoxin-like"/>
    <property type="match status" value="1"/>
</dbReference>
<evidence type="ECO:0000256" key="7">
    <source>
        <dbReference type="ARBA" id="ARBA00023004"/>
    </source>
</evidence>
<dbReference type="RefSeq" id="WP_095617629.1">
    <property type="nucleotide sequence ID" value="NZ_NSKD01000003.1"/>
</dbReference>
<keyword evidence="4" id="KW-0479">Metal-binding</keyword>
<keyword evidence="3" id="KW-0001">2Fe-2S</keyword>
<evidence type="ECO:0000256" key="8">
    <source>
        <dbReference type="ARBA" id="ARBA00023014"/>
    </source>
</evidence>
<evidence type="ECO:0000256" key="6">
    <source>
        <dbReference type="ARBA" id="ARBA00023002"/>
    </source>
</evidence>
<dbReference type="Gene3D" id="2.40.30.10">
    <property type="entry name" value="Translation factors"/>
    <property type="match status" value="1"/>
</dbReference>
<dbReference type="InterPro" id="IPR017927">
    <property type="entry name" value="FAD-bd_FR_type"/>
</dbReference>
<dbReference type="AlphaFoldDB" id="A0A2A2F782"/>
<dbReference type="PANTHER" id="PTHR47354">
    <property type="entry name" value="NADH OXIDOREDUCTASE HCR"/>
    <property type="match status" value="1"/>
</dbReference>
<dbReference type="CDD" id="cd00207">
    <property type="entry name" value="fer2"/>
    <property type="match status" value="1"/>
</dbReference>
<dbReference type="InterPro" id="IPR036010">
    <property type="entry name" value="2Fe-2S_ferredoxin-like_sf"/>
</dbReference>
<dbReference type="SUPFAM" id="SSF63380">
    <property type="entry name" value="Riboflavin synthase domain-like"/>
    <property type="match status" value="1"/>
</dbReference>
<keyword evidence="7" id="KW-0408">Iron</keyword>
<dbReference type="InterPro" id="IPR001041">
    <property type="entry name" value="2Fe-2S_ferredoxin-type"/>
</dbReference>
<keyword evidence="8" id="KW-0411">Iron-sulfur</keyword>
<dbReference type="GO" id="GO:0046872">
    <property type="term" value="F:metal ion binding"/>
    <property type="evidence" value="ECO:0007669"/>
    <property type="project" value="UniProtKB-KW"/>
</dbReference>
<dbReference type="Gene3D" id="3.40.50.80">
    <property type="entry name" value="Nucleotide-binding domain of ferredoxin-NADP reductase (FNR) module"/>
    <property type="match status" value="1"/>
</dbReference>
<dbReference type="CDD" id="cd06216">
    <property type="entry name" value="FNR_iron_sulfur_binding_2"/>
    <property type="match status" value="1"/>
</dbReference>
<evidence type="ECO:0000256" key="2">
    <source>
        <dbReference type="ARBA" id="ARBA00022630"/>
    </source>
</evidence>
<comment type="caution">
    <text evidence="11">The sequence shown here is derived from an EMBL/GenBank/DDBJ whole genome shotgun (WGS) entry which is preliminary data.</text>
</comment>
<dbReference type="InterPro" id="IPR012675">
    <property type="entry name" value="Beta-grasp_dom_sf"/>
</dbReference>
<keyword evidence="6" id="KW-0560">Oxidoreductase</keyword>
<evidence type="ECO:0000256" key="9">
    <source>
        <dbReference type="ARBA" id="ARBA00061434"/>
    </source>
</evidence>
<dbReference type="GO" id="GO:0016491">
    <property type="term" value="F:oxidoreductase activity"/>
    <property type="evidence" value="ECO:0007669"/>
    <property type="project" value="UniProtKB-KW"/>
</dbReference>
<dbReference type="PANTHER" id="PTHR47354:SF6">
    <property type="entry name" value="NADH OXIDOREDUCTASE HCR"/>
    <property type="match status" value="1"/>
</dbReference>
<dbReference type="InterPro" id="IPR039261">
    <property type="entry name" value="FNR_nucleotide-bd"/>
</dbReference>
<dbReference type="InterPro" id="IPR050415">
    <property type="entry name" value="MRET"/>
</dbReference>
<protein>
    <submittedName>
        <fullName evidence="11">Oxidoreductase</fullName>
    </submittedName>
</protein>
<comment type="similarity">
    <text evidence="9">In the N-terminal section; belongs to the FAD-binding oxidoreductase type 6 family.</text>
</comment>
<dbReference type="InterPro" id="IPR017938">
    <property type="entry name" value="Riboflavin_synthase-like_b-brl"/>
</dbReference>
<dbReference type="InterPro" id="IPR008333">
    <property type="entry name" value="Cbr1-like_FAD-bd_dom"/>
</dbReference>
<evidence type="ECO:0000313" key="12">
    <source>
        <dbReference type="Proteomes" id="UP000218896"/>
    </source>
</evidence>
<evidence type="ECO:0000256" key="3">
    <source>
        <dbReference type="ARBA" id="ARBA00022714"/>
    </source>
</evidence>
<organism evidence="11 12">
    <name type="scientific">Halovibrio salipaludis</name>
    <dbReference type="NCBI Taxonomy" id="2032626"/>
    <lineage>
        <taxon>Bacteria</taxon>
        <taxon>Pseudomonadati</taxon>
        <taxon>Pseudomonadota</taxon>
        <taxon>Gammaproteobacteria</taxon>
        <taxon>Oceanospirillales</taxon>
        <taxon>Halomonadaceae</taxon>
        <taxon>Halovibrio</taxon>
    </lineage>
</organism>
<dbReference type="Pfam" id="PF00175">
    <property type="entry name" value="NAD_binding_1"/>
    <property type="match status" value="1"/>
</dbReference>
<name>A0A2A2F782_9GAMM</name>
<dbReference type="Proteomes" id="UP000218896">
    <property type="component" value="Unassembled WGS sequence"/>
</dbReference>
<evidence type="ECO:0000256" key="5">
    <source>
        <dbReference type="ARBA" id="ARBA00022827"/>
    </source>
</evidence>
<keyword evidence="12" id="KW-1185">Reference proteome</keyword>
<keyword evidence="2" id="KW-0285">Flavoprotein</keyword>
<sequence>MEKGVDRGQGRSYRGVLARVGPGRDTWRWLGQQLFNRENPAMYFDPLLESINPLWAQRYIPARVEAIESETHDSKTLTLRPARRWGGFRAGQHLNLEVEKDGRWYSRPFSLSCSPSHWEQDGTITVTIKKVADGEITPWLLEHFEPGDVIGISRAYGEDHTPEPGHPMLFVTGGSGITPVLSQLEAMADRHLRNPVTLLYFVRTDADIIGGRKLEALAERLPNLELRIVAAEQDPQNPDHLGPHHLQAVEGLTERDCFLCGPPGLMKHAQNLLADAGVPDEQISSTLFAVGPGVVVTEDAGGTVHFSRSDITVESAGDRRLLEEAEAAGLNPRYGCRMGICHQCACRKKSGIVVNQQTGQPSGHGEETVQLCISVPQGAVELEL</sequence>
<proteinExistence type="inferred from homology"/>
<dbReference type="OrthoDB" id="9796486at2"/>
<accession>A0A2A2F782</accession>
<evidence type="ECO:0000259" key="10">
    <source>
        <dbReference type="PROSITE" id="PS51384"/>
    </source>
</evidence>
<dbReference type="GO" id="GO:0051537">
    <property type="term" value="F:2 iron, 2 sulfur cluster binding"/>
    <property type="evidence" value="ECO:0007669"/>
    <property type="project" value="UniProtKB-KW"/>
</dbReference>
<evidence type="ECO:0000256" key="4">
    <source>
        <dbReference type="ARBA" id="ARBA00022723"/>
    </source>
</evidence>
<reference evidence="11 12" key="1">
    <citation type="submission" date="2017-08" db="EMBL/GenBank/DDBJ databases">
        <title>Halovibrio sewagensis sp. nov., isolated from wastewater of high salinity.</title>
        <authorList>
            <person name="Dong X."/>
            <person name="Zhang G."/>
        </authorList>
    </citation>
    <scope>NUCLEOTIDE SEQUENCE [LARGE SCALE GENOMIC DNA]</scope>
    <source>
        <strain evidence="11 12">YL5-2</strain>
    </source>
</reference>